<proteinExistence type="predicted"/>
<dbReference type="Proteomes" id="UP001165962">
    <property type="component" value="Unassembled WGS sequence"/>
</dbReference>
<keyword evidence="1" id="KW-0812">Transmembrane</keyword>
<sequence>MWPLGLSLVLVIALFIHYVNKQRPTRELIIYSLLSLIGITQLVLLIFEKPIRVTVIIASIIDLLFNTASA</sequence>
<dbReference type="RefSeq" id="WP_166151541.1">
    <property type="nucleotide sequence ID" value="NZ_JAAOIW010000005.1"/>
</dbReference>
<gene>
    <name evidence="2" type="ORF">G9U52_16775</name>
</gene>
<dbReference type="EMBL" id="JAAOIW010000005">
    <property type="protein sequence ID" value="NHN31490.1"/>
    <property type="molecule type" value="Genomic_DNA"/>
</dbReference>
<keyword evidence="1" id="KW-0472">Membrane</keyword>
<comment type="caution">
    <text evidence="2">The sequence shown here is derived from an EMBL/GenBank/DDBJ whole genome shotgun (WGS) entry which is preliminary data.</text>
</comment>
<reference evidence="2" key="1">
    <citation type="submission" date="2020-03" db="EMBL/GenBank/DDBJ databases">
        <title>Draft sequencing of Paenibacilllus sp. S3N08.</title>
        <authorList>
            <person name="Kim D.-U."/>
        </authorList>
    </citation>
    <scope>NUCLEOTIDE SEQUENCE</scope>
    <source>
        <strain evidence="2">S3N08</strain>
    </source>
</reference>
<organism evidence="2 3">
    <name type="scientific">Paenibacillus agricola</name>
    <dbReference type="NCBI Taxonomy" id="2716264"/>
    <lineage>
        <taxon>Bacteria</taxon>
        <taxon>Bacillati</taxon>
        <taxon>Bacillota</taxon>
        <taxon>Bacilli</taxon>
        <taxon>Bacillales</taxon>
        <taxon>Paenibacillaceae</taxon>
        <taxon>Paenibacillus</taxon>
    </lineage>
</organism>
<evidence type="ECO:0000313" key="2">
    <source>
        <dbReference type="EMBL" id="NHN31490.1"/>
    </source>
</evidence>
<name>A0ABX0J587_9BACL</name>
<feature type="transmembrane region" description="Helical" evidence="1">
    <location>
        <begin position="31"/>
        <end position="47"/>
    </location>
</feature>
<keyword evidence="3" id="KW-1185">Reference proteome</keyword>
<protein>
    <submittedName>
        <fullName evidence="2">Uncharacterized protein</fullName>
    </submittedName>
</protein>
<keyword evidence="1" id="KW-1133">Transmembrane helix</keyword>
<evidence type="ECO:0000256" key="1">
    <source>
        <dbReference type="SAM" id="Phobius"/>
    </source>
</evidence>
<accession>A0ABX0J587</accession>
<evidence type="ECO:0000313" key="3">
    <source>
        <dbReference type="Proteomes" id="UP001165962"/>
    </source>
</evidence>